<dbReference type="SUPFAM" id="SSF49777">
    <property type="entry name" value="PEBP-like"/>
    <property type="match status" value="1"/>
</dbReference>
<evidence type="ECO:0000256" key="2">
    <source>
        <dbReference type="SAM" id="SignalP"/>
    </source>
</evidence>
<reference evidence="3" key="1">
    <citation type="submission" date="2023-01" db="EMBL/GenBank/DDBJ databases">
        <authorList>
            <person name="Van Ghelder C."/>
            <person name="Rancurel C."/>
        </authorList>
    </citation>
    <scope>NUCLEOTIDE SEQUENCE</scope>
    <source>
        <strain evidence="3">CNCM I-4278</strain>
    </source>
</reference>
<proteinExistence type="predicted"/>
<dbReference type="Proteomes" id="UP001152607">
    <property type="component" value="Unassembled WGS sequence"/>
</dbReference>
<organism evidence="3 4">
    <name type="scientific">Periconia digitata</name>
    <dbReference type="NCBI Taxonomy" id="1303443"/>
    <lineage>
        <taxon>Eukaryota</taxon>
        <taxon>Fungi</taxon>
        <taxon>Dikarya</taxon>
        <taxon>Ascomycota</taxon>
        <taxon>Pezizomycotina</taxon>
        <taxon>Dothideomycetes</taxon>
        <taxon>Pleosporomycetidae</taxon>
        <taxon>Pleosporales</taxon>
        <taxon>Massarineae</taxon>
        <taxon>Periconiaceae</taxon>
        <taxon>Periconia</taxon>
    </lineage>
</organism>
<dbReference type="AlphaFoldDB" id="A0A9W4UPY0"/>
<dbReference type="Gene3D" id="3.90.280.10">
    <property type="entry name" value="PEBP-like"/>
    <property type="match status" value="1"/>
</dbReference>
<feature type="chain" id="PRO_5040974078" description="PEBP-like protein" evidence="2">
    <location>
        <begin position="19"/>
        <end position="166"/>
    </location>
</feature>
<feature type="region of interest" description="Disordered" evidence="1">
    <location>
        <begin position="147"/>
        <end position="166"/>
    </location>
</feature>
<name>A0A9W4UPY0_9PLEO</name>
<dbReference type="InterPro" id="IPR036610">
    <property type="entry name" value="PEBP-like_sf"/>
</dbReference>
<sequence length="166" mass="18100">MLFRNAFALSTLSSFATAAYPPDFPVVGNTPDLNLTFGTNNVSPPGELIPRAASFFLYITNGWLDTLNLPTITSPAWGSANRAVVVIVDTDVPRNGTRVQLLHYLATNVTMESGNRTLILPPAGVAEAPYRMSFFFLFSSVIPLTPPSKKGSKNQRMMDTKHPLNL</sequence>
<dbReference type="EMBL" id="CAOQHR010000008">
    <property type="protein sequence ID" value="CAI6338982.1"/>
    <property type="molecule type" value="Genomic_DNA"/>
</dbReference>
<feature type="compositionally biased region" description="Basic and acidic residues" evidence="1">
    <location>
        <begin position="156"/>
        <end position="166"/>
    </location>
</feature>
<protein>
    <recommendedName>
        <fullName evidence="5">PEBP-like protein</fullName>
    </recommendedName>
</protein>
<evidence type="ECO:0000313" key="4">
    <source>
        <dbReference type="Proteomes" id="UP001152607"/>
    </source>
</evidence>
<evidence type="ECO:0000313" key="3">
    <source>
        <dbReference type="EMBL" id="CAI6338982.1"/>
    </source>
</evidence>
<gene>
    <name evidence="3" type="ORF">PDIGIT_LOCUS12119</name>
</gene>
<dbReference type="OrthoDB" id="2506647at2759"/>
<keyword evidence="4" id="KW-1185">Reference proteome</keyword>
<evidence type="ECO:0000256" key="1">
    <source>
        <dbReference type="SAM" id="MobiDB-lite"/>
    </source>
</evidence>
<evidence type="ECO:0008006" key="5">
    <source>
        <dbReference type="Google" id="ProtNLM"/>
    </source>
</evidence>
<accession>A0A9W4UPY0</accession>
<feature type="signal peptide" evidence="2">
    <location>
        <begin position="1"/>
        <end position="18"/>
    </location>
</feature>
<comment type="caution">
    <text evidence="3">The sequence shown here is derived from an EMBL/GenBank/DDBJ whole genome shotgun (WGS) entry which is preliminary data.</text>
</comment>
<keyword evidence="2" id="KW-0732">Signal</keyword>